<accession>A0ABM1A5U0</accession>
<evidence type="ECO:0000313" key="3">
    <source>
        <dbReference type="RefSeq" id="XP_012941392.1"/>
    </source>
</evidence>
<reference evidence="3" key="1">
    <citation type="submission" date="2025-08" db="UniProtKB">
        <authorList>
            <consortium name="RefSeq"/>
        </authorList>
    </citation>
    <scope>IDENTIFICATION</scope>
</reference>
<organism evidence="2 3">
    <name type="scientific">Aplysia californica</name>
    <name type="common">California sea hare</name>
    <dbReference type="NCBI Taxonomy" id="6500"/>
    <lineage>
        <taxon>Eukaryota</taxon>
        <taxon>Metazoa</taxon>
        <taxon>Spiralia</taxon>
        <taxon>Lophotrochozoa</taxon>
        <taxon>Mollusca</taxon>
        <taxon>Gastropoda</taxon>
        <taxon>Heterobranchia</taxon>
        <taxon>Euthyneura</taxon>
        <taxon>Tectipleura</taxon>
        <taxon>Aplysiida</taxon>
        <taxon>Aplysioidea</taxon>
        <taxon>Aplysiidae</taxon>
        <taxon>Aplysia</taxon>
    </lineage>
</organism>
<dbReference type="Proteomes" id="UP000694888">
    <property type="component" value="Unplaced"/>
</dbReference>
<evidence type="ECO:0000256" key="1">
    <source>
        <dbReference type="SAM" id="Phobius"/>
    </source>
</evidence>
<keyword evidence="1" id="KW-1133">Transmembrane helix</keyword>
<keyword evidence="2" id="KW-1185">Reference proteome</keyword>
<proteinExistence type="predicted"/>
<dbReference type="GeneID" id="106012586"/>
<sequence>MCGAGIINKELDYIIRMINTKGCMKSFGEWLSKNDAVIGYVCLGVLIPQIIGVVAARFFIKHLRKRRTSWKHLKDKVQIVSEQ</sequence>
<evidence type="ECO:0000313" key="2">
    <source>
        <dbReference type="Proteomes" id="UP000694888"/>
    </source>
</evidence>
<dbReference type="RefSeq" id="XP_012941392.1">
    <property type="nucleotide sequence ID" value="XM_013085938.2"/>
</dbReference>
<keyword evidence="1" id="KW-0472">Membrane</keyword>
<name>A0ABM1A5U0_APLCA</name>
<keyword evidence="1" id="KW-0812">Transmembrane</keyword>
<protein>
    <submittedName>
        <fullName evidence="3">CD63 antigen-like</fullName>
    </submittedName>
</protein>
<feature type="transmembrane region" description="Helical" evidence="1">
    <location>
        <begin position="37"/>
        <end position="60"/>
    </location>
</feature>
<gene>
    <name evidence="3" type="primary">LOC106012586</name>
</gene>